<evidence type="ECO:0000256" key="4">
    <source>
        <dbReference type="ARBA" id="ARBA00012373"/>
    </source>
</evidence>
<comment type="catalytic activity">
    <reaction evidence="6">
        <text>2 (2E,6E)-farnesyl diphosphate + NADPH + H(+) = squalene + 2 diphosphate + NADP(+)</text>
        <dbReference type="Rhea" id="RHEA:32295"/>
        <dbReference type="ChEBI" id="CHEBI:15378"/>
        <dbReference type="ChEBI" id="CHEBI:15440"/>
        <dbReference type="ChEBI" id="CHEBI:33019"/>
        <dbReference type="ChEBI" id="CHEBI:57783"/>
        <dbReference type="ChEBI" id="CHEBI:58349"/>
        <dbReference type="ChEBI" id="CHEBI:175763"/>
        <dbReference type="EC" id="2.5.1.21"/>
    </reaction>
</comment>
<dbReference type="GO" id="GO:0051996">
    <property type="term" value="F:squalene synthase [NAD(P)H] activity"/>
    <property type="evidence" value="ECO:0007669"/>
    <property type="project" value="UniProtKB-UniRule"/>
</dbReference>
<feature type="transmembrane region" description="Helical" evidence="6">
    <location>
        <begin position="284"/>
        <end position="306"/>
    </location>
</feature>
<dbReference type="GO" id="GO:0008610">
    <property type="term" value="P:lipid biosynthetic process"/>
    <property type="evidence" value="ECO:0007669"/>
    <property type="project" value="InterPro"/>
</dbReference>
<dbReference type="GO" id="GO:0055056">
    <property type="term" value="F:D-glucose transmembrane transporter activity"/>
    <property type="evidence" value="ECO:0007669"/>
    <property type="project" value="UniProtKB-UniRule"/>
</dbReference>
<organism evidence="7">
    <name type="scientific">Lepidium apetalum</name>
    <name type="common">Pepperweed</name>
    <name type="synonym">Lepidium micranthum</name>
    <dbReference type="NCBI Taxonomy" id="153459"/>
    <lineage>
        <taxon>Eukaryota</taxon>
        <taxon>Viridiplantae</taxon>
        <taxon>Streptophyta</taxon>
        <taxon>Embryophyta</taxon>
        <taxon>Tracheophyta</taxon>
        <taxon>Spermatophyta</taxon>
        <taxon>Magnoliopsida</taxon>
        <taxon>eudicotyledons</taxon>
        <taxon>Gunneridae</taxon>
        <taxon>Pentapetalae</taxon>
        <taxon>rosids</taxon>
        <taxon>malvids</taxon>
        <taxon>Brassicales</taxon>
        <taxon>Brassicaceae</taxon>
        <taxon>Lepidieae</taxon>
        <taxon>Lepidium</taxon>
    </lineage>
</organism>
<dbReference type="AlphaFoldDB" id="A0A1V0CTE2"/>
<evidence type="ECO:0000256" key="6">
    <source>
        <dbReference type="RuleBase" id="RU368088"/>
    </source>
</evidence>
<feature type="transmembrane region" description="Helical" evidence="6">
    <location>
        <begin position="391"/>
        <end position="409"/>
    </location>
</feature>
<protein>
    <recommendedName>
        <fullName evidence="4 6">Squalene synthase</fullName>
        <ecNumber evidence="4 6">2.5.1.21</ecNumber>
    </recommendedName>
</protein>
<keyword evidence="6" id="KW-0472">Membrane</keyword>
<comment type="pathway">
    <text evidence="6">Terpene metabolism; lanosterol biosynthesis; lanosterol from farnesyl diphosphate: step 1/3.</text>
</comment>
<dbReference type="SUPFAM" id="SSF48576">
    <property type="entry name" value="Terpenoid synthases"/>
    <property type="match status" value="1"/>
</dbReference>
<dbReference type="EMBL" id="KY366219">
    <property type="protein sequence ID" value="ARA73617.1"/>
    <property type="molecule type" value="mRNA"/>
</dbReference>
<proteinExistence type="evidence at transcript level"/>
<dbReference type="Pfam" id="PF00494">
    <property type="entry name" value="SQS_PSY"/>
    <property type="match status" value="1"/>
</dbReference>
<dbReference type="SFLD" id="SFLDS00005">
    <property type="entry name" value="Isoprenoid_Synthase_Type_I"/>
    <property type="match status" value="1"/>
</dbReference>
<comment type="subcellular location">
    <subcellularLocation>
        <location evidence="2">Endoplasmic reticulum membrane</location>
        <topology evidence="2">Multi-pass membrane protein</topology>
    </subcellularLocation>
</comment>
<dbReference type="CDD" id="cd00683">
    <property type="entry name" value="Trans_IPPS_HH"/>
    <property type="match status" value="1"/>
</dbReference>
<dbReference type="FunFam" id="1.10.600.10:FF:000012">
    <property type="entry name" value="Squalene synthase 1"/>
    <property type="match status" value="1"/>
</dbReference>
<dbReference type="InterPro" id="IPR019845">
    <property type="entry name" value="Squalene/phytoene_synthase_CS"/>
</dbReference>
<dbReference type="NCBIfam" id="TIGR01559">
    <property type="entry name" value="squal_synth"/>
    <property type="match status" value="1"/>
</dbReference>
<dbReference type="UniPathway" id="UPA00767">
    <property type="reaction ID" value="UER00751"/>
</dbReference>
<dbReference type="InterPro" id="IPR044844">
    <property type="entry name" value="Trans_IPPS_euk-type"/>
</dbReference>
<dbReference type="InterPro" id="IPR002060">
    <property type="entry name" value="Squ/phyt_synthse"/>
</dbReference>
<evidence type="ECO:0000256" key="2">
    <source>
        <dbReference type="ARBA" id="ARBA00004477"/>
    </source>
</evidence>
<name>A0A1V0CTE2_LEPAP</name>
<accession>A0A1V0CTE2</accession>
<comment type="catalytic activity">
    <reaction evidence="6">
        <text>2 (2E,6E)-farnesyl diphosphate + NADH + H(+) = squalene + 2 diphosphate + NAD(+)</text>
        <dbReference type="Rhea" id="RHEA:32299"/>
        <dbReference type="ChEBI" id="CHEBI:15378"/>
        <dbReference type="ChEBI" id="CHEBI:15440"/>
        <dbReference type="ChEBI" id="CHEBI:33019"/>
        <dbReference type="ChEBI" id="CHEBI:57540"/>
        <dbReference type="ChEBI" id="CHEBI:57945"/>
        <dbReference type="ChEBI" id="CHEBI:175763"/>
        <dbReference type="EC" id="2.5.1.21"/>
    </reaction>
</comment>
<dbReference type="SFLD" id="SFLDG01018">
    <property type="entry name" value="Squalene/Phytoene_Synthase_Lik"/>
    <property type="match status" value="1"/>
</dbReference>
<comment type="cofactor">
    <cofactor evidence="1 6">
        <name>Mg(2+)</name>
        <dbReference type="ChEBI" id="CHEBI:18420"/>
    </cofactor>
</comment>
<keyword evidence="5 6" id="KW-0808">Transferase</keyword>
<dbReference type="GO" id="GO:0005789">
    <property type="term" value="C:endoplasmic reticulum membrane"/>
    <property type="evidence" value="ECO:0007669"/>
    <property type="project" value="UniProtKB-SubCell"/>
</dbReference>
<comment type="similarity">
    <text evidence="3 6">Belongs to the phytoene/squalene synthase family.</text>
</comment>
<evidence type="ECO:0000256" key="5">
    <source>
        <dbReference type="ARBA" id="ARBA00022679"/>
    </source>
</evidence>
<dbReference type="InterPro" id="IPR033904">
    <property type="entry name" value="Trans_IPPS_HH"/>
</dbReference>
<dbReference type="GO" id="GO:0045338">
    <property type="term" value="P:farnesyl diphosphate metabolic process"/>
    <property type="evidence" value="ECO:0007669"/>
    <property type="project" value="InterPro"/>
</dbReference>
<keyword evidence="6" id="KW-1133">Transmembrane helix</keyword>
<sequence>MGSLGMMLRYPDDIFPLLKMKRAIEKAEKQIPPEPHWGFCYSMLHKVSRSFSLVIQQLNTELRNAVCVFYLVLRALDTVEDDTSIPTDEKVPILIAFHQHIYNTDWHYSCGTKEYKVLMDQFHHVAAAFLELEIGYQEAIEEITRRMGAGMAKFICQEVETVDDYDEYCHYVAGLVGLGLSKLFLAGGTEVLTQDWEHISNSMGLFLQKTNIIRDYLEDINEIPKSRMFWPREIWGKYADKLEDLKYEENSTKSVQCLNEMVTNALMHIEDCLKYMTSLRDPSIFRFCAIPQIMAIGTLALCYNNAQLFRGVVKLRRGLTAKVIDRTKTMADVYGAFYDFSCMLKKKVDKNDPNATKTLNRIETVQKLCRDTGVLQNRKSYVTDKGQQNNFIIVMIVILLAIVLAYLRAN</sequence>
<dbReference type="PROSITE" id="PS01045">
    <property type="entry name" value="SQUALEN_PHYTOEN_SYN_2"/>
    <property type="match status" value="1"/>
</dbReference>
<keyword evidence="6" id="KW-0812">Transmembrane</keyword>
<dbReference type="InterPro" id="IPR008949">
    <property type="entry name" value="Isoprenoid_synthase_dom_sf"/>
</dbReference>
<dbReference type="PANTHER" id="PTHR11626">
    <property type="entry name" value="FARNESYL-DIPHOSPHATE FARNESYLTRANSFERASE"/>
    <property type="match status" value="1"/>
</dbReference>
<dbReference type="PANTHER" id="PTHR11626:SF2">
    <property type="entry name" value="SQUALENE SYNTHASE"/>
    <property type="match status" value="1"/>
</dbReference>
<reference evidence="7" key="1">
    <citation type="submission" date="2016-12" db="EMBL/GenBank/DDBJ databases">
        <title>Cloning and characterization of the squalene synthase gene from Lepidium apetalum.</title>
        <authorList>
            <person name="Ma L."/>
        </authorList>
    </citation>
    <scope>NUCLEOTIDE SEQUENCE</scope>
</reference>
<evidence type="ECO:0000313" key="7">
    <source>
        <dbReference type="EMBL" id="ARA73617.1"/>
    </source>
</evidence>
<evidence type="ECO:0000256" key="1">
    <source>
        <dbReference type="ARBA" id="ARBA00001946"/>
    </source>
</evidence>
<dbReference type="PROSITE" id="PS01044">
    <property type="entry name" value="SQUALEN_PHYTOEN_SYN_1"/>
    <property type="match status" value="1"/>
</dbReference>
<dbReference type="InterPro" id="IPR006449">
    <property type="entry name" value="Squal_synth-like"/>
</dbReference>
<evidence type="ECO:0000256" key="3">
    <source>
        <dbReference type="ARBA" id="ARBA00006251"/>
    </source>
</evidence>
<dbReference type="EC" id="2.5.1.21" evidence="4 6"/>
<dbReference type="Gene3D" id="1.10.600.10">
    <property type="entry name" value="Farnesyl Diphosphate Synthase"/>
    <property type="match status" value="1"/>
</dbReference>
<comment type="function">
    <text evidence="6">Catalyzes the condensation of 2 farnesyl pyrophosphate (FPP) moieties to form squalene.</text>
</comment>